<evidence type="ECO:0000313" key="2">
    <source>
        <dbReference type="EMBL" id="SDT98258.1"/>
    </source>
</evidence>
<dbReference type="SUPFAM" id="SSF53271">
    <property type="entry name" value="PRTase-like"/>
    <property type="match status" value="1"/>
</dbReference>
<accession>A0ABY0V8K4</accession>
<reference evidence="2 3" key="1">
    <citation type="submission" date="2016-10" db="EMBL/GenBank/DDBJ databases">
        <authorList>
            <person name="Varghese N."/>
            <person name="Submissions S."/>
        </authorList>
    </citation>
    <scope>NUCLEOTIDE SEQUENCE [LARGE SCALE GENOMIC DNA]</scope>
    <source>
        <strain evidence="2 3">DSM 9169</strain>
    </source>
</reference>
<dbReference type="InterPro" id="IPR000836">
    <property type="entry name" value="PRTase_dom"/>
</dbReference>
<dbReference type="CDD" id="cd06223">
    <property type="entry name" value="PRTases_typeI"/>
    <property type="match status" value="1"/>
</dbReference>
<sequence>MRSAGGVEYADATHLLHRTLTRGSHALSDLILPVQCVGCGKWDAILCKRCRAIATNDPGTWQAVEVNEQQMIMAWALGEYAGALRSIVLAAKHRPRVDLSEFLWRCGITLGEHVAREAAWRTLDADEIWVVPAPSRFARRFRGQLVALDVAHGVAVGLSHARVDADGGRSRMRVRVIDAVRLRVGSSSQSGKSGAARAAGRSGSMIRRVDIVPKVNVILVDDVMTTGATVREMAQVLGPPVQAVVTLCRVSATGTPQ</sequence>
<evidence type="ECO:0000256" key="1">
    <source>
        <dbReference type="ARBA" id="ARBA00008007"/>
    </source>
</evidence>
<gene>
    <name evidence="2" type="ORF">SAMN04489714_1411</name>
</gene>
<keyword evidence="3" id="KW-1185">Reference proteome</keyword>
<comment type="similarity">
    <text evidence="1">Belongs to the ComF/GntX family.</text>
</comment>
<organism evidence="2 3">
    <name type="scientific">Schaalia radingae</name>
    <dbReference type="NCBI Taxonomy" id="131110"/>
    <lineage>
        <taxon>Bacteria</taxon>
        <taxon>Bacillati</taxon>
        <taxon>Actinomycetota</taxon>
        <taxon>Actinomycetes</taxon>
        <taxon>Actinomycetales</taxon>
        <taxon>Actinomycetaceae</taxon>
        <taxon>Schaalia</taxon>
    </lineage>
</organism>
<name>A0ABY0V8K4_9ACTO</name>
<dbReference type="RefSeq" id="WP_257590284.1">
    <property type="nucleotide sequence ID" value="NZ_LT629792.1"/>
</dbReference>
<dbReference type="EMBL" id="LT629792">
    <property type="protein sequence ID" value="SDT98258.1"/>
    <property type="molecule type" value="Genomic_DNA"/>
</dbReference>
<evidence type="ECO:0000313" key="3">
    <source>
        <dbReference type="Proteomes" id="UP000198976"/>
    </source>
</evidence>
<proteinExistence type="inferred from homology"/>
<dbReference type="Proteomes" id="UP000198976">
    <property type="component" value="Chromosome I"/>
</dbReference>
<dbReference type="PANTHER" id="PTHR47505:SF1">
    <property type="entry name" value="DNA UTILIZATION PROTEIN YHGH"/>
    <property type="match status" value="1"/>
</dbReference>
<dbReference type="InterPro" id="IPR029057">
    <property type="entry name" value="PRTase-like"/>
</dbReference>
<dbReference type="PANTHER" id="PTHR47505">
    <property type="entry name" value="DNA UTILIZATION PROTEIN YHGH"/>
    <property type="match status" value="1"/>
</dbReference>
<dbReference type="Gene3D" id="3.40.50.2020">
    <property type="match status" value="1"/>
</dbReference>
<protein>
    <submittedName>
        <fullName evidence="2">Predicted amidophosphoribosyltransferases</fullName>
    </submittedName>
</protein>
<dbReference type="InterPro" id="IPR051910">
    <property type="entry name" value="ComF/GntX_DNA_util-trans"/>
</dbReference>